<name>F0ZWB2_DICPU</name>
<accession>F0ZWB2</accession>
<dbReference type="VEuPathDB" id="AmoebaDB:DICPUDRAFT_156331"/>
<dbReference type="GO" id="GO:0001907">
    <property type="term" value="P:symbiont-mediated killing of host cell"/>
    <property type="evidence" value="ECO:0007669"/>
    <property type="project" value="InterPro"/>
</dbReference>
<evidence type="ECO:0000313" key="3">
    <source>
        <dbReference type="EMBL" id="EGC31758.1"/>
    </source>
</evidence>
<dbReference type="Proteomes" id="UP000001064">
    <property type="component" value="Unassembled WGS sequence"/>
</dbReference>
<proteinExistence type="predicted"/>
<feature type="domain" description="Pesticidal crystal protein" evidence="1">
    <location>
        <begin position="511"/>
        <end position="615"/>
    </location>
</feature>
<reference evidence="4" key="1">
    <citation type="journal article" date="2011" name="Genome Biol.">
        <title>Comparative genomics of the social amoebae Dictyostelium discoideum and Dictyostelium purpureum.</title>
        <authorList>
            <consortium name="US DOE Joint Genome Institute (JGI-PGF)"/>
            <person name="Sucgang R."/>
            <person name="Kuo A."/>
            <person name="Tian X."/>
            <person name="Salerno W."/>
            <person name="Parikh A."/>
            <person name="Feasley C.L."/>
            <person name="Dalin E."/>
            <person name="Tu H."/>
            <person name="Huang E."/>
            <person name="Barry K."/>
            <person name="Lindquist E."/>
            <person name="Shapiro H."/>
            <person name="Bruce D."/>
            <person name="Schmutz J."/>
            <person name="Salamov A."/>
            <person name="Fey P."/>
            <person name="Gaudet P."/>
            <person name="Anjard C."/>
            <person name="Babu M.M."/>
            <person name="Basu S."/>
            <person name="Bushmanova Y."/>
            <person name="van der Wel H."/>
            <person name="Katoh-Kurasawa M."/>
            <person name="Dinh C."/>
            <person name="Coutinho P.M."/>
            <person name="Saito T."/>
            <person name="Elias M."/>
            <person name="Schaap P."/>
            <person name="Kay R.R."/>
            <person name="Henrissat B."/>
            <person name="Eichinger L."/>
            <person name="Rivero F."/>
            <person name="Putnam N.H."/>
            <person name="West C.M."/>
            <person name="Loomis W.F."/>
            <person name="Chisholm R.L."/>
            <person name="Shaulsky G."/>
            <person name="Strassmann J.E."/>
            <person name="Queller D.C."/>
            <person name="Kuspa A."/>
            <person name="Grigoriev I.V."/>
        </authorList>
    </citation>
    <scope>NUCLEOTIDE SEQUENCE [LARGE SCALE GENOMIC DNA]</scope>
    <source>
        <strain evidence="4">QSDP1</strain>
    </source>
</reference>
<dbReference type="Gene3D" id="1.20.190.10">
    <property type="entry name" value="Pesticidal crystal protein, N-terminal domain"/>
    <property type="match status" value="1"/>
</dbReference>
<feature type="domain" description="Pesticidal crystal protein" evidence="2">
    <location>
        <begin position="52"/>
        <end position="261"/>
    </location>
</feature>
<dbReference type="SUPFAM" id="SSF56849">
    <property type="entry name" value="delta-Endotoxin (insectocide), N-terminal domain"/>
    <property type="match status" value="1"/>
</dbReference>
<evidence type="ECO:0008006" key="5">
    <source>
        <dbReference type="Google" id="ProtNLM"/>
    </source>
</evidence>
<evidence type="ECO:0000259" key="1">
    <source>
        <dbReference type="Pfam" id="PF03944"/>
    </source>
</evidence>
<dbReference type="AlphaFoldDB" id="F0ZWB2"/>
<dbReference type="Pfam" id="PF03945">
    <property type="entry name" value="Endotoxin_N"/>
    <property type="match status" value="1"/>
</dbReference>
<dbReference type="eggNOG" id="ENOG502SWEC">
    <property type="taxonomic scope" value="Eukaryota"/>
</dbReference>
<dbReference type="EMBL" id="GL871232">
    <property type="protein sequence ID" value="EGC31758.1"/>
    <property type="molecule type" value="Genomic_DNA"/>
</dbReference>
<dbReference type="Pfam" id="PF03944">
    <property type="entry name" value="Endotoxin_C"/>
    <property type="match status" value="1"/>
</dbReference>
<dbReference type="FunCoup" id="F0ZWB2">
    <property type="interactions" value="743"/>
</dbReference>
<dbReference type="InterPro" id="IPR038979">
    <property type="entry name" value="Pest_crys"/>
</dbReference>
<organism evidence="3 4">
    <name type="scientific">Dictyostelium purpureum</name>
    <name type="common">Slime mold</name>
    <dbReference type="NCBI Taxonomy" id="5786"/>
    <lineage>
        <taxon>Eukaryota</taxon>
        <taxon>Amoebozoa</taxon>
        <taxon>Evosea</taxon>
        <taxon>Eumycetozoa</taxon>
        <taxon>Dictyostelia</taxon>
        <taxon>Dictyosteliales</taxon>
        <taxon>Dictyosteliaceae</taxon>
        <taxon>Dictyostelium</taxon>
    </lineage>
</organism>
<dbReference type="OMA" id="RNIMITQ"/>
<dbReference type="PANTHER" id="PTHR37003">
    <property type="entry name" value="ENDOTOXIN_N DOMAIN-CONTAINING PROTEIN-RELATED"/>
    <property type="match status" value="1"/>
</dbReference>
<dbReference type="OrthoDB" id="21345at2759"/>
<dbReference type="InParanoid" id="F0ZWB2"/>
<dbReference type="KEGG" id="dpp:DICPUDRAFT_156331"/>
<gene>
    <name evidence="3" type="ORF">DICPUDRAFT_156331</name>
</gene>
<sequence>MSTTPTDFAEWYNSQQKIVEAYQKDGTLPVEITNSNVSEFQKYYLLKNLLQVGVSYIPYVSSLVSFVIDASWDTLNNQSQMLWNSYVDMVNSAISTYDLATVKSQVEECKDYSKKFQTQRKNLAKTPNDEKLKNDCKVAFVNFETKISSLLVKNSSTRKDEYCYQELAAFTFLATTHLFLLKLAIVEGSNWNLADASINTYKTDFTSKTNEYIAHTVTSYSKGIEKIKSLTVSSVEKFNRINQFRKFCSIYVFDIVDGVWIGLKDKFNGTGINVQNVRYIWSNLMGGESQNYSIDQLEQYYSSHDQYKKEIKKVDFENDGYWLYGMKTYYKDPSATNSETSSYFGISNGKASSTYTVSFPTTPTSTSMLGDIDAISPRKIQFNGVSGNSVLTLSKDANHCQVKNDPGGKYNFYENSSYPETSVTNHKIGALVGGNTNKTNDTSYGFFSNGKDGFLDSILTGFIPYEVYNDNYLFQGPATLTNAQKFYSKDDNVVFQRDHVLPTIHAMFMPAKSSIVFRFTYKNTNTTVTKYNVGVRYHFSGGQATASIVVKKPDNEDKGTIALAKCSKSADNNGFNEYKIALLNQTINFANFSERQITLKANNNLYLHSIILIPSKANSA</sequence>
<keyword evidence="4" id="KW-1185">Reference proteome</keyword>
<evidence type="ECO:0000259" key="2">
    <source>
        <dbReference type="Pfam" id="PF03945"/>
    </source>
</evidence>
<dbReference type="PANTHER" id="PTHR37003:SF2">
    <property type="entry name" value="PESTICIDAL CRYSTAL PROTEIN N-TERMINAL DOMAIN-CONTAINING PROTEIN"/>
    <property type="match status" value="1"/>
</dbReference>
<dbReference type="RefSeq" id="XP_003291709.1">
    <property type="nucleotide sequence ID" value="XM_003291661.1"/>
</dbReference>
<dbReference type="InterPro" id="IPR036716">
    <property type="entry name" value="Pest_crys_N_sf"/>
</dbReference>
<evidence type="ECO:0000313" key="4">
    <source>
        <dbReference type="Proteomes" id="UP000001064"/>
    </source>
</evidence>
<dbReference type="InterPro" id="IPR005639">
    <property type="entry name" value="Pest_crys_dom_I"/>
</dbReference>
<dbReference type="InterPro" id="IPR005638">
    <property type="entry name" value="Pest_crys_dom-III"/>
</dbReference>
<dbReference type="GeneID" id="10505468"/>
<protein>
    <recommendedName>
        <fullName evidence="5">Pesticidal crystal protein N-terminal domain-containing protein</fullName>
    </recommendedName>
</protein>
<dbReference type="GO" id="GO:0090729">
    <property type="term" value="F:toxin activity"/>
    <property type="evidence" value="ECO:0007669"/>
    <property type="project" value="InterPro"/>
</dbReference>